<protein>
    <recommendedName>
        <fullName evidence="4">Retrotransposon gag domain-containing protein</fullName>
    </recommendedName>
</protein>
<proteinExistence type="predicted"/>
<dbReference type="Proteomes" id="UP000823399">
    <property type="component" value="Unassembled WGS sequence"/>
</dbReference>
<organism evidence="2 3">
    <name type="scientific">Suillus discolor</name>
    <dbReference type="NCBI Taxonomy" id="1912936"/>
    <lineage>
        <taxon>Eukaryota</taxon>
        <taxon>Fungi</taxon>
        <taxon>Dikarya</taxon>
        <taxon>Basidiomycota</taxon>
        <taxon>Agaricomycotina</taxon>
        <taxon>Agaricomycetes</taxon>
        <taxon>Agaricomycetidae</taxon>
        <taxon>Boletales</taxon>
        <taxon>Suillineae</taxon>
        <taxon>Suillaceae</taxon>
        <taxon>Suillus</taxon>
    </lineage>
</organism>
<dbReference type="OrthoDB" id="2688864at2759"/>
<dbReference type="GeneID" id="64704708"/>
<feature type="region of interest" description="Disordered" evidence="1">
    <location>
        <begin position="83"/>
        <end position="111"/>
    </location>
</feature>
<keyword evidence="3" id="KW-1185">Reference proteome</keyword>
<evidence type="ECO:0000313" key="2">
    <source>
        <dbReference type="EMBL" id="KAG2090109.1"/>
    </source>
</evidence>
<gene>
    <name evidence="2" type="ORF">F5147DRAFT_780414</name>
</gene>
<comment type="caution">
    <text evidence="2">The sequence shown here is derived from an EMBL/GenBank/DDBJ whole genome shotgun (WGS) entry which is preliminary data.</text>
</comment>
<dbReference type="AlphaFoldDB" id="A0A9P7JMN0"/>
<evidence type="ECO:0008006" key="4">
    <source>
        <dbReference type="Google" id="ProtNLM"/>
    </source>
</evidence>
<evidence type="ECO:0000313" key="3">
    <source>
        <dbReference type="Proteomes" id="UP000823399"/>
    </source>
</evidence>
<sequence length="287" mass="32122">MSHLVSEHEENAPSIAFNQYKDLVFSLTPPTAVKLNPPREPLPRDKKGRFTKKKAINLELSDTMLPSSHSLPLDTPEINQRALEREHEESEHEVIQQLADDEESLPGVPDPSTLIFPNLQSPKLIPIVIPPPTPNKPVNVMTGVPLPALFHGKESENAQNFLRSTEAYFLVNQIADEAIKVALFAALISAGSQADHWWTNLDAQHKTLWRNVKAAFKTKWPAITVAGKTQLEYQKELLALRLKEEDVGEHLTLAEITTWSHIHFHNQLTTLVQDAGVANTPVLIHQV</sequence>
<dbReference type="EMBL" id="JABBWM010000106">
    <property type="protein sequence ID" value="KAG2090109.1"/>
    <property type="molecule type" value="Genomic_DNA"/>
</dbReference>
<feature type="region of interest" description="Disordered" evidence="1">
    <location>
        <begin position="30"/>
        <end position="51"/>
    </location>
</feature>
<accession>A0A9P7JMN0</accession>
<name>A0A9P7JMN0_9AGAM</name>
<reference evidence="2" key="1">
    <citation type="journal article" date="2020" name="New Phytol.">
        <title>Comparative genomics reveals dynamic genome evolution in host specialist ectomycorrhizal fungi.</title>
        <authorList>
            <person name="Lofgren L.A."/>
            <person name="Nguyen N.H."/>
            <person name="Vilgalys R."/>
            <person name="Ruytinx J."/>
            <person name="Liao H.L."/>
            <person name="Branco S."/>
            <person name="Kuo A."/>
            <person name="LaButti K."/>
            <person name="Lipzen A."/>
            <person name="Andreopoulos W."/>
            <person name="Pangilinan J."/>
            <person name="Riley R."/>
            <person name="Hundley H."/>
            <person name="Na H."/>
            <person name="Barry K."/>
            <person name="Grigoriev I.V."/>
            <person name="Stajich J.E."/>
            <person name="Kennedy P.G."/>
        </authorList>
    </citation>
    <scope>NUCLEOTIDE SEQUENCE</scope>
    <source>
        <strain evidence="2">FC423</strain>
    </source>
</reference>
<evidence type="ECO:0000256" key="1">
    <source>
        <dbReference type="SAM" id="MobiDB-lite"/>
    </source>
</evidence>
<dbReference type="RefSeq" id="XP_041286107.1">
    <property type="nucleotide sequence ID" value="XM_041442449.1"/>
</dbReference>
<feature type="compositionally biased region" description="Basic and acidic residues" evidence="1">
    <location>
        <begin position="83"/>
        <end position="94"/>
    </location>
</feature>